<feature type="domain" description="HMG box" evidence="6">
    <location>
        <begin position="253"/>
        <end position="319"/>
    </location>
</feature>
<dbReference type="GO" id="GO:0005634">
    <property type="term" value="C:nucleus"/>
    <property type="evidence" value="ECO:0007669"/>
    <property type="project" value="UniProtKB-SubCell"/>
</dbReference>
<dbReference type="Gene3D" id="1.10.30.10">
    <property type="entry name" value="High mobility group box domain"/>
    <property type="match status" value="4"/>
</dbReference>
<dbReference type="Pfam" id="PF00505">
    <property type="entry name" value="HMG_box"/>
    <property type="match status" value="2"/>
</dbReference>
<evidence type="ECO:0000256" key="2">
    <source>
        <dbReference type="ARBA" id="ARBA00023125"/>
    </source>
</evidence>
<dbReference type="PANTHER" id="PTHR46318:SF3">
    <property type="entry name" value="UPSTREAM BINDING TRANSCRIPTION FACTOR"/>
    <property type="match status" value="1"/>
</dbReference>
<evidence type="ECO:0000256" key="3">
    <source>
        <dbReference type="ARBA" id="ARBA00023242"/>
    </source>
</evidence>
<feature type="region of interest" description="Disordered" evidence="5">
    <location>
        <begin position="519"/>
        <end position="561"/>
    </location>
</feature>
<feature type="domain" description="HMG box" evidence="6">
    <location>
        <begin position="350"/>
        <end position="414"/>
    </location>
</feature>
<feature type="compositionally biased region" description="Polar residues" evidence="5">
    <location>
        <begin position="521"/>
        <end position="536"/>
    </location>
</feature>
<dbReference type="PROSITE" id="PS50118">
    <property type="entry name" value="HMG_BOX_2"/>
    <property type="match status" value="4"/>
</dbReference>
<feature type="compositionally biased region" description="Basic and acidic residues" evidence="5">
    <location>
        <begin position="39"/>
        <end position="56"/>
    </location>
</feature>
<reference evidence="7" key="1">
    <citation type="submission" date="2020-11" db="EMBL/GenBank/DDBJ databases">
        <authorList>
            <person name="Tran Van P."/>
        </authorList>
    </citation>
    <scope>NUCLEOTIDE SEQUENCE</scope>
</reference>
<feature type="DNA-binding region" description="HMG box" evidence="4">
    <location>
        <begin position="555"/>
        <end position="620"/>
    </location>
</feature>
<evidence type="ECO:0000259" key="6">
    <source>
        <dbReference type="PROSITE" id="PS50118"/>
    </source>
</evidence>
<evidence type="ECO:0000256" key="1">
    <source>
        <dbReference type="ARBA" id="ARBA00004123"/>
    </source>
</evidence>
<organism evidence="7">
    <name type="scientific">Medioppia subpectinata</name>
    <dbReference type="NCBI Taxonomy" id="1979941"/>
    <lineage>
        <taxon>Eukaryota</taxon>
        <taxon>Metazoa</taxon>
        <taxon>Ecdysozoa</taxon>
        <taxon>Arthropoda</taxon>
        <taxon>Chelicerata</taxon>
        <taxon>Arachnida</taxon>
        <taxon>Acari</taxon>
        <taxon>Acariformes</taxon>
        <taxon>Sarcoptiformes</taxon>
        <taxon>Oribatida</taxon>
        <taxon>Brachypylina</taxon>
        <taxon>Oppioidea</taxon>
        <taxon>Oppiidae</taxon>
        <taxon>Medioppia</taxon>
    </lineage>
</organism>
<evidence type="ECO:0000256" key="4">
    <source>
        <dbReference type="PROSITE-ProRule" id="PRU00267"/>
    </source>
</evidence>
<feature type="region of interest" description="Disordered" evidence="5">
    <location>
        <begin position="675"/>
        <end position="739"/>
    </location>
</feature>
<keyword evidence="8" id="KW-1185">Reference proteome</keyword>
<evidence type="ECO:0000256" key="5">
    <source>
        <dbReference type="SAM" id="MobiDB-lite"/>
    </source>
</evidence>
<dbReference type="SMART" id="SM00398">
    <property type="entry name" value="HMG"/>
    <property type="match status" value="4"/>
</dbReference>
<feature type="compositionally biased region" description="Acidic residues" evidence="5">
    <location>
        <begin position="682"/>
        <end position="739"/>
    </location>
</feature>
<dbReference type="CDD" id="cd21999">
    <property type="entry name" value="HMG-box_UBF1_rpt2"/>
    <property type="match status" value="1"/>
</dbReference>
<feature type="DNA-binding region" description="HMG box" evidence="4">
    <location>
        <begin position="350"/>
        <end position="414"/>
    </location>
</feature>
<protein>
    <recommendedName>
        <fullName evidence="6">HMG box domain-containing protein</fullName>
    </recommendedName>
</protein>
<dbReference type="CDD" id="cd21998">
    <property type="entry name" value="HMG-box_UBF1_rpt1-like"/>
    <property type="match status" value="1"/>
</dbReference>
<dbReference type="EMBL" id="OC856846">
    <property type="protein sequence ID" value="CAD7624354.1"/>
    <property type="molecule type" value="Genomic_DNA"/>
</dbReference>
<dbReference type="PANTHER" id="PTHR46318">
    <property type="entry name" value="UPSTREAM BINDING TRANSCRIPTION FACTOR"/>
    <property type="match status" value="1"/>
</dbReference>
<accession>A0A7R9PY75</accession>
<dbReference type="SUPFAM" id="SSF47095">
    <property type="entry name" value="HMG-box"/>
    <property type="match status" value="4"/>
</dbReference>
<feature type="domain" description="HMG box" evidence="6">
    <location>
        <begin position="160"/>
        <end position="228"/>
    </location>
</feature>
<name>A0A7R9PY75_9ACAR</name>
<dbReference type="Proteomes" id="UP000759131">
    <property type="component" value="Unassembled WGS sequence"/>
</dbReference>
<gene>
    <name evidence="7" type="ORF">OSB1V03_LOCUS4799</name>
</gene>
<dbReference type="InterPro" id="IPR051762">
    <property type="entry name" value="UBF1"/>
</dbReference>
<keyword evidence="2 4" id="KW-0238">DNA-binding</keyword>
<comment type="subcellular location">
    <subcellularLocation>
        <location evidence="1">Nucleus</location>
    </subcellularLocation>
</comment>
<feature type="region of interest" description="Disordered" evidence="5">
    <location>
        <begin position="1"/>
        <end position="63"/>
    </location>
</feature>
<evidence type="ECO:0000313" key="8">
    <source>
        <dbReference type="Proteomes" id="UP000759131"/>
    </source>
</evidence>
<evidence type="ECO:0000313" key="7">
    <source>
        <dbReference type="EMBL" id="CAD7624354.1"/>
    </source>
</evidence>
<feature type="domain" description="HMG box" evidence="6">
    <location>
        <begin position="555"/>
        <end position="620"/>
    </location>
</feature>
<dbReference type="EMBL" id="CAJPIZ010002271">
    <property type="protein sequence ID" value="CAG2104784.1"/>
    <property type="molecule type" value="Genomic_DNA"/>
</dbReference>
<dbReference type="InterPro" id="IPR036910">
    <property type="entry name" value="HMG_box_dom_sf"/>
</dbReference>
<feature type="DNA-binding region" description="HMG box" evidence="4">
    <location>
        <begin position="253"/>
        <end position="319"/>
    </location>
</feature>
<dbReference type="OrthoDB" id="6503880at2759"/>
<feature type="DNA-binding region" description="HMG box" evidence="4">
    <location>
        <begin position="160"/>
        <end position="228"/>
    </location>
</feature>
<sequence>MASISSQRKQKRRDKVSATATQQPSAPTPQPTHSSPKKARLDDKSGVKVEPKDLNDKAVNSNATLGWPSDDLNTLINNLAKCLPKNDSAKFSTLIEKLDWEKVRFDSYSAKQCKDKWFEVMNRLRRYRTLTDMVTDARVWLKAPWQTYNNAKKVKHPDLPKKPLTPFFRYFMEKREKSGKSHPGSSVTDLAKLLSGKFAQLNDRKKQKYKDAYDKEYNEYKVKLQKFKVDHPEVEFGTMNKTQSSHGHAQEGPPKPKTPIQLFMEEKTKKIAPNSEGRKEAVDKIRHTWSQLSEGKRIKWIRRSLADEVRFEAAVLEYLKEHPSFEPNRPKSVLTKNEKELKDKFDGKPERPPNSGYSLFSKIMLRELKDIASKEKMVVIAKRWKELSESERLGYNREAQKANTKYIEKFNAYLDSLPESEKAKVLSENKLKLPSEKKLKQQQNLPKLQTPVNAEQVEDPNAKETAAIMNYQFDRVPVLQAKYPEKSKQEILKLTFQEWNTKLNEKKKAKYYKQTEAFTQLMPSTKGEPSSPTKSPQPKGRASPSRQALLKKEPKRPPKSGYALFTSELLSTLTGIEPKKRMQEIARKWNHEITETQKKNFDLRAKQMAVDYQKELTKFTASLSSAELSEYQAIQSEKARPKARGKIELNLFFSLYLGQHLLSFVIETIDVATTGNAAQSSDESEDSDNESEDNDEEAEDEENQEQEGEEEENEEESGEEEEEEEEDEEEGDDSEESSD</sequence>
<dbReference type="GO" id="GO:0003677">
    <property type="term" value="F:DNA binding"/>
    <property type="evidence" value="ECO:0007669"/>
    <property type="project" value="UniProtKB-UniRule"/>
</dbReference>
<dbReference type="InterPro" id="IPR009071">
    <property type="entry name" value="HMG_box_dom"/>
</dbReference>
<dbReference type="AlphaFoldDB" id="A0A7R9PY75"/>
<proteinExistence type="predicted"/>
<keyword evidence="3 4" id="KW-0539">Nucleus</keyword>